<proteinExistence type="inferred from homology"/>
<dbReference type="Gene3D" id="3.50.50.60">
    <property type="entry name" value="FAD/NAD(P)-binding domain"/>
    <property type="match status" value="1"/>
</dbReference>
<dbReference type="GO" id="GO:0006072">
    <property type="term" value="P:glycerol-3-phosphate metabolic process"/>
    <property type="evidence" value="ECO:0007669"/>
    <property type="project" value="InterPro"/>
</dbReference>
<dbReference type="InterPro" id="IPR038299">
    <property type="entry name" value="DAO_C_sf"/>
</dbReference>
<keyword evidence="10" id="KW-1185">Reference proteome</keyword>
<feature type="domain" description="FAD dependent oxidoreductase" evidence="7">
    <location>
        <begin position="48"/>
        <end position="386"/>
    </location>
</feature>
<evidence type="ECO:0000256" key="4">
    <source>
        <dbReference type="ARBA" id="ARBA00022630"/>
    </source>
</evidence>
<comment type="cofactor">
    <cofactor evidence="1">
        <name>FAD</name>
        <dbReference type="ChEBI" id="CHEBI:57692"/>
    </cofactor>
</comment>
<evidence type="ECO:0000256" key="5">
    <source>
        <dbReference type="ARBA" id="ARBA00022827"/>
    </source>
</evidence>
<dbReference type="PRINTS" id="PR01001">
    <property type="entry name" value="FADG3PDH"/>
</dbReference>
<gene>
    <name evidence="9" type="ORF">SteCoe_25338</name>
</gene>
<dbReference type="PANTHER" id="PTHR11985">
    <property type="entry name" value="GLYCEROL-3-PHOSPHATE DEHYDROGENASE"/>
    <property type="match status" value="1"/>
</dbReference>
<dbReference type="Proteomes" id="UP000187209">
    <property type="component" value="Unassembled WGS sequence"/>
</dbReference>
<dbReference type="SUPFAM" id="SSF51905">
    <property type="entry name" value="FAD/NAD(P)-binding domain"/>
    <property type="match status" value="1"/>
</dbReference>
<dbReference type="OrthoDB" id="264015at2759"/>
<dbReference type="EC" id="1.1.5.3" evidence="3"/>
<evidence type="ECO:0000259" key="8">
    <source>
        <dbReference type="Pfam" id="PF16901"/>
    </source>
</evidence>
<dbReference type="InterPro" id="IPR000447">
    <property type="entry name" value="G3P_DH_FAD-dep"/>
</dbReference>
<feature type="domain" description="Alpha-glycerophosphate oxidase C-terminal" evidence="8">
    <location>
        <begin position="464"/>
        <end position="555"/>
    </location>
</feature>
<protein>
    <recommendedName>
        <fullName evidence="3">glycerol-3-phosphate dehydrogenase</fullName>
        <ecNumber evidence="3">1.1.5.3</ecNumber>
    </recommendedName>
</protein>
<dbReference type="Gene3D" id="1.10.8.870">
    <property type="entry name" value="Alpha-glycerophosphate oxidase, cap domain"/>
    <property type="match status" value="1"/>
</dbReference>
<keyword evidence="4" id="KW-0285">Flavoprotein</keyword>
<dbReference type="InterPro" id="IPR031656">
    <property type="entry name" value="DAO_C"/>
</dbReference>
<dbReference type="GO" id="GO:0004368">
    <property type="term" value="F:glycerol-3-phosphate dehydrogenase (quinone) activity"/>
    <property type="evidence" value="ECO:0007669"/>
    <property type="project" value="UniProtKB-EC"/>
</dbReference>
<evidence type="ECO:0000256" key="1">
    <source>
        <dbReference type="ARBA" id="ARBA00001974"/>
    </source>
</evidence>
<name>A0A1R2BFH4_9CILI</name>
<dbReference type="SUPFAM" id="SSF54373">
    <property type="entry name" value="FAD-linked reductases, C-terminal domain"/>
    <property type="match status" value="1"/>
</dbReference>
<dbReference type="EMBL" id="MPUH01000687">
    <property type="protein sequence ID" value="OMJ75489.1"/>
    <property type="molecule type" value="Genomic_DNA"/>
</dbReference>
<evidence type="ECO:0000259" key="7">
    <source>
        <dbReference type="Pfam" id="PF01266"/>
    </source>
</evidence>
<organism evidence="9 10">
    <name type="scientific">Stentor coeruleus</name>
    <dbReference type="NCBI Taxonomy" id="5963"/>
    <lineage>
        <taxon>Eukaryota</taxon>
        <taxon>Sar</taxon>
        <taxon>Alveolata</taxon>
        <taxon>Ciliophora</taxon>
        <taxon>Postciliodesmatophora</taxon>
        <taxon>Heterotrichea</taxon>
        <taxon>Heterotrichida</taxon>
        <taxon>Stentoridae</taxon>
        <taxon>Stentor</taxon>
    </lineage>
</organism>
<reference evidence="9 10" key="1">
    <citation type="submission" date="2016-11" db="EMBL/GenBank/DDBJ databases">
        <title>The macronuclear genome of Stentor coeruleus: a giant cell with tiny introns.</title>
        <authorList>
            <person name="Slabodnick M."/>
            <person name="Ruby J.G."/>
            <person name="Reiff S.B."/>
            <person name="Swart E.C."/>
            <person name="Gosai S."/>
            <person name="Prabakaran S."/>
            <person name="Witkowska E."/>
            <person name="Larue G.E."/>
            <person name="Fisher S."/>
            <person name="Freeman R.M."/>
            <person name="Gunawardena J."/>
            <person name="Chu W."/>
            <person name="Stover N.A."/>
            <person name="Gregory B.D."/>
            <person name="Nowacki M."/>
            <person name="Derisi J."/>
            <person name="Roy S.W."/>
            <person name="Marshall W.F."/>
            <person name="Sood P."/>
        </authorList>
    </citation>
    <scope>NUCLEOTIDE SEQUENCE [LARGE SCALE GENOMIC DNA]</scope>
    <source>
        <strain evidence="9">WM001</strain>
    </source>
</reference>
<evidence type="ECO:0000256" key="2">
    <source>
        <dbReference type="ARBA" id="ARBA00007330"/>
    </source>
</evidence>
<dbReference type="PANTHER" id="PTHR11985:SF15">
    <property type="entry name" value="GLYCEROL-3-PHOSPHATE DEHYDROGENASE, MITOCHONDRIAL"/>
    <property type="match status" value="1"/>
</dbReference>
<evidence type="ECO:0000313" key="9">
    <source>
        <dbReference type="EMBL" id="OMJ75489.1"/>
    </source>
</evidence>
<dbReference type="InterPro" id="IPR006076">
    <property type="entry name" value="FAD-dep_OxRdtase"/>
</dbReference>
<sequence>MKKLLFSGALLYGAHYYISNIPPKLNYIGTKTRQREENLESMKKETYDIFIIGGGATGAGVALEASTRGLKSCLIDKGDFAGQTSSKSTKLLHGGVRYLDKAVHGEEISANINLVLEGLRERSTILKSAPYMTSWVGLAVPCTSYFDLIYFYCGLLAYHMMAFTQSFYGPYIPWPYLSLNKMIIPYLKNDFKGSVVYYDGQMNDCRLCIEVLLTSATDEYISNSVPCHIANYVEFVDFTWEKGKISGAKVKDLETGNIFEIKSKVVVNCTGPFSDRIRLLGGLKEKRIVPGKGSHVILPSNYAPKSTGMLIPKTKDGRVLFLVPWEGHTILGTTDELGEVTETSKISDMERKFLVEELSKYISIAPYKINQDILGSFSGERPLVKGLGGNTSSLLRTHEVEIAESGLVSVLGGKWTTFRAMGEEAIDKVVENFEFHNAKKSVTKNLVFLRNKEDPDQKINLPKYISEKTFDYLTNHYGNHANIVAALGEKKLINNMPFIEGEVRYAIKHEYALHPIDVVARRIRLALIDYKSCKFVLKKVTRIMAEELNWTEAKKEAEYEKSLKHLKVFISDSN</sequence>
<comment type="similarity">
    <text evidence="2">Belongs to the FAD-dependent glycerol-3-phosphate dehydrogenase family.</text>
</comment>
<dbReference type="Pfam" id="PF01266">
    <property type="entry name" value="DAO"/>
    <property type="match status" value="1"/>
</dbReference>
<comment type="caution">
    <text evidence="9">The sequence shown here is derived from an EMBL/GenBank/DDBJ whole genome shotgun (WGS) entry which is preliminary data.</text>
</comment>
<evidence type="ECO:0000313" key="10">
    <source>
        <dbReference type="Proteomes" id="UP000187209"/>
    </source>
</evidence>
<dbReference type="Pfam" id="PF16901">
    <property type="entry name" value="DAO_C"/>
    <property type="match status" value="1"/>
</dbReference>
<dbReference type="InterPro" id="IPR036188">
    <property type="entry name" value="FAD/NAD-bd_sf"/>
</dbReference>
<accession>A0A1R2BFH4</accession>
<dbReference type="GO" id="GO:0005739">
    <property type="term" value="C:mitochondrion"/>
    <property type="evidence" value="ECO:0007669"/>
    <property type="project" value="TreeGrafter"/>
</dbReference>
<keyword evidence="5" id="KW-0274">FAD</keyword>
<evidence type="ECO:0000256" key="3">
    <source>
        <dbReference type="ARBA" id="ARBA00013029"/>
    </source>
</evidence>
<evidence type="ECO:0000256" key="6">
    <source>
        <dbReference type="ARBA" id="ARBA00023002"/>
    </source>
</evidence>
<dbReference type="Gene3D" id="3.30.9.10">
    <property type="entry name" value="D-Amino Acid Oxidase, subunit A, domain 2"/>
    <property type="match status" value="1"/>
</dbReference>
<dbReference type="AlphaFoldDB" id="A0A1R2BFH4"/>
<keyword evidence="6" id="KW-0560">Oxidoreductase</keyword>